<evidence type="ECO:0000313" key="3">
    <source>
        <dbReference type="Proteomes" id="UP000837857"/>
    </source>
</evidence>
<feature type="compositionally biased region" description="Low complexity" evidence="1">
    <location>
        <begin position="158"/>
        <end position="178"/>
    </location>
</feature>
<evidence type="ECO:0000313" key="2">
    <source>
        <dbReference type="EMBL" id="CAH2062691.1"/>
    </source>
</evidence>
<feature type="region of interest" description="Disordered" evidence="1">
    <location>
        <begin position="125"/>
        <end position="226"/>
    </location>
</feature>
<protein>
    <submittedName>
        <fullName evidence="2">Uncharacterized protein</fullName>
    </submittedName>
</protein>
<evidence type="ECO:0000256" key="1">
    <source>
        <dbReference type="SAM" id="MobiDB-lite"/>
    </source>
</evidence>
<gene>
    <name evidence="2" type="ORF">IPOD504_LOCUS12117</name>
</gene>
<dbReference type="Proteomes" id="UP000837857">
    <property type="component" value="Chromosome 3"/>
</dbReference>
<sequence length="226" mass="24700">MRERREKADLEEVDMGRAAVEASDVESLLRSYYATVPPERRLAILSVRAITEAVRDFTLKRDDGVFRRVLEGHRRRCVDFLLESTAETAEEVRERIRLCKQSLDATDEQELRGLIEKAAASRCKATVAESEESEPEAEAGRGRGRGARGGGAGGGAGRARAAGAAGRARAPGAASPVSSPSPPQPAPERRTPRRLAARKSNELLQNLAAERTLRRRRDSSEIEISD</sequence>
<organism evidence="2 3">
    <name type="scientific">Iphiclides podalirius</name>
    <name type="common">scarce swallowtail</name>
    <dbReference type="NCBI Taxonomy" id="110791"/>
    <lineage>
        <taxon>Eukaryota</taxon>
        <taxon>Metazoa</taxon>
        <taxon>Ecdysozoa</taxon>
        <taxon>Arthropoda</taxon>
        <taxon>Hexapoda</taxon>
        <taxon>Insecta</taxon>
        <taxon>Pterygota</taxon>
        <taxon>Neoptera</taxon>
        <taxon>Endopterygota</taxon>
        <taxon>Lepidoptera</taxon>
        <taxon>Glossata</taxon>
        <taxon>Ditrysia</taxon>
        <taxon>Papilionoidea</taxon>
        <taxon>Papilionidae</taxon>
        <taxon>Papilioninae</taxon>
        <taxon>Iphiclides</taxon>
    </lineage>
</organism>
<feature type="non-terminal residue" evidence="2">
    <location>
        <position position="226"/>
    </location>
</feature>
<name>A0ABN8INX5_9NEOP</name>
<proteinExistence type="predicted"/>
<dbReference type="EMBL" id="OW152815">
    <property type="protein sequence ID" value="CAH2062691.1"/>
    <property type="molecule type" value="Genomic_DNA"/>
</dbReference>
<feature type="compositionally biased region" description="Gly residues" evidence="1">
    <location>
        <begin position="147"/>
        <end position="157"/>
    </location>
</feature>
<accession>A0ABN8INX5</accession>
<reference evidence="2" key="1">
    <citation type="submission" date="2022-03" db="EMBL/GenBank/DDBJ databases">
        <authorList>
            <person name="Martin H S."/>
        </authorList>
    </citation>
    <scope>NUCLEOTIDE SEQUENCE</scope>
</reference>
<keyword evidence="3" id="KW-1185">Reference proteome</keyword>